<reference evidence="2" key="1">
    <citation type="submission" date="2019-06" db="EMBL/GenBank/DDBJ databases">
        <authorList>
            <person name="Zheng W."/>
        </authorList>
    </citation>
    <scope>NUCLEOTIDE SEQUENCE</scope>
    <source>
        <strain evidence="2">QDHG01</strain>
    </source>
</reference>
<dbReference type="EMBL" id="RRYP01022838">
    <property type="protein sequence ID" value="TNV72333.1"/>
    <property type="molecule type" value="Genomic_DNA"/>
</dbReference>
<comment type="caution">
    <text evidence="2">The sequence shown here is derived from an EMBL/GenBank/DDBJ whole genome shotgun (WGS) entry which is preliminary data.</text>
</comment>
<evidence type="ECO:0000313" key="3">
    <source>
        <dbReference type="Proteomes" id="UP000785679"/>
    </source>
</evidence>
<evidence type="ECO:0000256" key="1">
    <source>
        <dbReference type="SAM" id="MobiDB-lite"/>
    </source>
</evidence>
<proteinExistence type="predicted"/>
<organism evidence="2 3">
    <name type="scientific">Halteria grandinella</name>
    <dbReference type="NCBI Taxonomy" id="5974"/>
    <lineage>
        <taxon>Eukaryota</taxon>
        <taxon>Sar</taxon>
        <taxon>Alveolata</taxon>
        <taxon>Ciliophora</taxon>
        <taxon>Intramacronucleata</taxon>
        <taxon>Spirotrichea</taxon>
        <taxon>Stichotrichia</taxon>
        <taxon>Sporadotrichida</taxon>
        <taxon>Halteriidae</taxon>
        <taxon>Halteria</taxon>
    </lineage>
</organism>
<evidence type="ECO:0000313" key="2">
    <source>
        <dbReference type="EMBL" id="TNV72333.1"/>
    </source>
</evidence>
<gene>
    <name evidence="2" type="ORF">FGO68_gene13692</name>
</gene>
<feature type="compositionally biased region" description="Low complexity" evidence="1">
    <location>
        <begin position="47"/>
        <end position="60"/>
    </location>
</feature>
<dbReference type="AlphaFoldDB" id="A0A8J8SVW4"/>
<dbReference type="Proteomes" id="UP000785679">
    <property type="component" value="Unassembled WGS sequence"/>
</dbReference>
<sequence length="318" mass="35747">MKVNMVLAIEQMTNVIKTAATFSFEIKQQMGMFEEFEAEQAKNTNLAKQSAPKQQQQPSQNQLKEEDLVIVSQETKGGAGDLGEDATLGKAIDFSVFQKNFERLDKIQNLKSIQMKPFVEDAKKQRQLQPLIAGLPSFTTLFDFCNIQRNVASKDPRLPVYQYMITRILEKYASGSDATKNKATLLLKLIEEKKELAKKLNPLPKTRTSQIAQINIAEVQNVEVTLTNILDSAKSQIIILHRIESINSNGQISHVFEGQGFLRAKSSSFFKQIRISKMASPDNYEALSFDKGRDWSTLIEALGDKIEKTLSPNAIKSN</sequence>
<name>A0A8J8SVW4_HALGN</name>
<accession>A0A8J8SVW4</accession>
<keyword evidence="3" id="KW-1185">Reference proteome</keyword>
<feature type="region of interest" description="Disordered" evidence="1">
    <location>
        <begin position="41"/>
        <end position="65"/>
    </location>
</feature>
<protein>
    <submittedName>
        <fullName evidence="2">Uncharacterized protein</fullName>
    </submittedName>
</protein>